<organism evidence="2 3">
    <name type="scientific">Brassica rapa subsp. trilocularis</name>
    <dbReference type="NCBI Taxonomy" id="1813537"/>
    <lineage>
        <taxon>Eukaryota</taxon>
        <taxon>Viridiplantae</taxon>
        <taxon>Streptophyta</taxon>
        <taxon>Embryophyta</taxon>
        <taxon>Tracheophyta</taxon>
        <taxon>Spermatophyta</taxon>
        <taxon>Magnoliopsida</taxon>
        <taxon>eudicotyledons</taxon>
        <taxon>Gunneridae</taxon>
        <taxon>Pentapetalae</taxon>
        <taxon>rosids</taxon>
        <taxon>malvids</taxon>
        <taxon>Brassicales</taxon>
        <taxon>Brassicaceae</taxon>
        <taxon>Brassiceae</taxon>
        <taxon>Brassica</taxon>
    </lineage>
</organism>
<comment type="caution">
    <text evidence="2">The sequence shown here is derived from an EMBL/GenBank/DDBJ whole genome shotgun (WGS) entry which is preliminary data.</text>
</comment>
<feature type="region of interest" description="Disordered" evidence="1">
    <location>
        <begin position="211"/>
        <end position="258"/>
    </location>
</feature>
<feature type="compositionally biased region" description="Low complexity" evidence="1">
    <location>
        <begin position="226"/>
        <end position="238"/>
    </location>
</feature>
<name>A0ABQ7MGE4_BRACM</name>
<dbReference type="EMBL" id="JADBGQ010000005">
    <property type="protein sequence ID" value="KAG5397692.1"/>
    <property type="molecule type" value="Genomic_DNA"/>
</dbReference>
<accession>A0ABQ7MGE4</accession>
<evidence type="ECO:0000313" key="3">
    <source>
        <dbReference type="Proteomes" id="UP000823674"/>
    </source>
</evidence>
<evidence type="ECO:0000256" key="1">
    <source>
        <dbReference type="SAM" id="MobiDB-lite"/>
    </source>
</evidence>
<sequence>MVQLKIQDQAGPKEVQDAADPIQFRLNQAGLLISTSELDFGLMFQPHFRPACLRPFIFENKREQPNLIKLQTTKLVAILHLHSIHRFALRVIHIQQAKSHSYPPPSTVLVERDTHPATRIHPPYFYPSFILFYLASYNRPSPTPSRPSSRPIAVHPFFANHPFLPLLSQDKTMGDLNGAPTQAEINAQLMANHAELQAALATVTEQLAQIAGRDRANVPRPRRRNQPIPEEQQSQSSEDNSDTDRTEPEEPRRERAGRFTKAVQHILDQDGQTDQDQLLIEKMVQLKIQDQAGPKEVQDAADPIQFRLNQAGLLISTSELGPDSREQPNLIKLQTTKLVAILHLHSIHRFALRVIHIQQAKSHSYPPPSTVLVERDTHPATRIHPPYFYPSFILNQIGHLPLHRVRLAVP</sequence>
<gene>
    <name evidence="2" type="primary">A05g506180.1_BraROA</name>
    <name evidence="2" type="ORF">IGI04_019506</name>
</gene>
<keyword evidence="3" id="KW-1185">Reference proteome</keyword>
<proteinExistence type="predicted"/>
<dbReference type="Proteomes" id="UP000823674">
    <property type="component" value="Chromosome A05"/>
</dbReference>
<feature type="compositionally biased region" description="Basic and acidic residues" evidence="1">
    <location>
        <begin position="242"/>
        <end position="257"/>
    </location>
</feature>
<evidence type="ECO:0000313" key="2">
    <source>
        <dbReference type="EMBL" id="KAG5397692.1"/>
    </source>
</evidence>
<reference evidence="2 3" key="1">
    <citation type="submission" date="2021-03" db="EMBL/GenBank/DDBJ databases">
        <authorList>
            <person name="King G.J."/>
            <person name="Bancroft I."/>
            <person name="Baten A."/>
            <person name="Bloomfield J."/>
            <person name="Borpatragohain P."/>
            <person name="He Z."/>
            <person name="Irish N."/>
            <person name="Irwin J."/>
            <person name="Liu K."/>
            <person name="Mauleon R.P."/>
            <person name="Moore J."/>
            <person name="Morris R."/>
            <person name="Ostergaard L."/>
            <person name="Wang B."/>
            <person name="Wells R."/>
        </authorList>
    </citation>
    <scope>NUCLEOTIDE SEQUENCE [LARGE SCALE GENOMIC DNA]</scope>
    <source>
        <strain evidence="2">R-o-18</strain>
        <tissue evidence="2">Leaf</tissue>
    </source>
</reference>
<protein>
    <submittedName>
        <fullName evidence="2">Uncharacterized protein</fullName>
    </submittedName>
</protein>